<dbReference type="GO" id="GO:0005198">
    <property type="term" value="F:structural molecule activity"/>
    <property type="evidence" value="ECO:0007669"/>
    <property type="project" value="InterPro"/>
</dbReference>
<organism evidence="8">
    <name type="scientific">Phaeodactylum tricornutum</name>
    <name type="common">Diatom</name>
    <dbReference type="NCBI Taxonomy" id="2850"/>
    <lineage>
        <taxon>Eukaryota</taxon>
        <taxon>Sar</taxon>
        <taxon>Stramenopiles</taxon>
        <taxon>Ochrophyta</taxon>
        <taxon>Bacillariophyta</taxon>
        <taxon>Bacillariophyceae</taxon>
        <taxon>Bacillariophycidae</taxon>
        <taxon>Naviculales</taxon>
        <taxon>Phaeodactylaceae</taxon>
        <taxon>Phaeodactylum</taxon>
    </lineage>
</organism>
<name>A0A8J9T713_PHATR</name>
<gene>
    <name evidence="8" type="ORF">PTTT1_LOCUS8506</name>
</gene>
<dbReference type="GO" id="GO:0016192">
    <property type="term" value="P:vesicle-mediated transport"/>
    <property type="evidence" value="ECO:0007669"/>
    <property type="project" value="InterPro"/>
</dbReference>
<dbReference type="AlphaFoldDB" id="A0A8J9T713"/>
<dbReference type="OMA" id="GMEDTAN"/>
<feature type="region of interest" description="Disordered" evidence="7">
    <location>
        <begin position="1"/>
        <end position="80"/>
    </location>
</feature>
<dbReference type="Proteomes" id="UP000836788">
    <property type="component" value="Chromosome 11"/>
</dbReference>
<keyword evidence="5 6" id="KW-0968">Cytoplasmic vesicle</keyword>
<reference evidence="8" key="1">
    <citation type="submission" date="2022-02" db="EMBL/GenBank/DDBJ databases">
        <authorList>
            <person name="Giguere J D."/>
        </authorList>
    </citation>
    <scope>NUCLEOTIDE SEQUENCE</scope>
    <source>
        <strain evidence="8">CCAP 1055/1</strain>
    </source>
</reference>
<keyword evidence="3 6" id="KW-0472">Membrane</keyword>
<comment type="similarity">
    <text evidence="2 6">Belongs to the clathrin light chain family.</text>
</comment>
<sequence>MAEENQFFAQPPSDGPTMDNDDAPILLGDPSGSDSGFAMIPDGGDQPAYLGEVDEASPTDDAPIIMGAPSMDDHEDGMEDTANDDLALANAEPTPMQKFNAEWQETLLKRKDEENSRKAEFVEASRAFMEDFQKERERKRENKMGKNREDEQAKLEAIEADLENDNSWQRVCKMVELSHDSTSKAQDVKRMRDVMIHLKNEPKLAETLTS</sequence>
<keyword evidence="4 6" id="KW-0168">Coated pit</keyword>
<evidence type="ECO:0000256" key="3">
    <source>
        <dbReference type="ARBA" id="ARBA00023136"/>
    </source>
</evidence>
<accession>A0A8J9T713</accession>
<dbReference type="InterPro" id="IPR000996">
    <property type="entry name" value="Clathrin_L-chain"/>
</dbReference>
<evidence type="ECO:0000313" key="8">
    <source>
        <dbReference type="EMBL" id="CAG9278944.1"/>
    </source>
</evidence>
<feature type="region of interest" description="Disordered" evidence="7">
    <location>
        <begin position="133"/>
        <end position="152"/>
    </location>
</feature>
<comment type="subcellular location">
    <subcellularLocation>
        <location evidence="1 6">Cytoplasmic vesicle membrane</location>
        <topology evidence="1 6">Peripheral membrane protein</topology>
        <orientation evidence="1 6">Cytoplasmic side</orientation>
    </subcellularLocation>
    <subcellularLocation>
        <location evidence="6">Membrane</location>
        <location evidence="6">Coated pit</location>
        <topology evidence="6">Peripheral membrane protein</topology>
        <orientation evidence="6">Cytoplasmic side</orientation>
    </subcellularLocation>
    <text evidence="6">Cytoplasmic face of coated pits and vesicles.</text>
</comment>
<evidence type="ECO:0000256" key="7">
    <source>
        <dbReference type="SAM" id="MobiDB-lite"/>
    </source>
</evidence>
<dbReference type="GO" id="GO:0006886">
    <property type="term" value="P:intracellular protein transport"/>
    <property type="evidence" value="ECO:0007669"/>
    <property type="project" value="InterPro"/>
</dbReference>
<dbReference type="EMBL" id="OU594952">
    <property type="protein sequence ID" value="CAG9278944.1"/>
    <property type="molecule type" value="Genomic_DNA"/>
</dbReference>
<evidence type="ECO:0000256" key="2">
    <source>
        <dbReference type="ARBA" id="ARBA00005263"/>
    </source>
</evidence>
<proteinExistence type="inferred from homology"/>
<evidence type="ECO:0000256" key="6">
    <source>
        <dbReference type="RuleBase" id="RU363137"/>
    </source>
</evidence>
<protein>
    <recommendedName>
        <fullName evidence="6">Clathrin light chain</fullName>
    </recommendedName>
</protein>
<comment type="function">
    <text evidence="6">Clathrin is the major protein of the polyhedral coat of coated pits and vesicles.</text>
</comment>
<evidence type="ECO:0000256" key="5">
    <source>
        <dbReference type="ARBA" id="ARBA00023329"/>
    </source>
</evidence>
<dbReference type="GO" id="GO:0030130">
    <property type="term" value="C:clathrin coat of trans-Golgi network vesicle"/>
    <property type="evidence" value="ECO:0007669"/>
    <property type="project" value="InterPro"/>
</dbReference>
<evidence type="ECO:0000256" key="1">
    <source>
        <dbReference type="ARBA" id="ARBA00004180"/>
    </source>
</evidence>
<dbReference type="GO" id="GO:0030132">
    <property type="term" value="C:clathrin coat of coated pit"/>
    <property type="evidence" value="ECO:0007669"/>
    <property type="project" value="InterPro"/>
</dbReference>
<dbReference type="Pfam" id="PF01086">
    <property type="entry name" value="Clathrin_lg_ch"/>
    <property type="match status" value="1"/>
</dbReference>
<evidence type="ECO:0000256" key="4">
    <source>
        <dbReference type="ARBA" id="ARBA00023176"/>
    </source>
</evidence>